<evidence type="ECO:0000256" key="16">
    <source>
        <dbReference type="SAM" id="MobiDB-lite"/>
    </source>
</evidence>
<dbReference type="Gene3D" id="1.10.8.10">
    <property type="entry name" value="DNA helicase RuvA subunit, C-terminal domain"/>
    <property type="match status" value="2"/>
</dbReference>
<protein>
    <recommendedName>
        <fullName evidence="14">Elongation factor Ts, mitochondrial</fullName>
        <shortName evidence="14">EF-Ts</shortName>
        <shortName evidence="14">EF-TsMt</shortName>
    </recommendedName>
</protein>
<dbReference type="RefSeq" id="XP_022154331.1">
    <property type="nucleotide sequence ID" value="XM_022298639.1"/>
</dbReference>
<keyword evidence="6 14" id="KW-0251">Elongation factor</keyword>
<feature type="compositionally biased region" description="Basic and acidic residues" evidence="16">
    <location>
        <begin position="402"/>
        <end position="419"/>
    </location>
</feature>
<evidence type="ECO:0000313" key="18">
    <source>
        <dbReference type="Proteomes" id="UP000504603"/>
    </source>
</evidence>
<dbReference type="RefSeq" id="XP_022154333.1">
    <property type="nucleotide sequence ID" value="XM_022298641.1"/>
</dbReference>
<dbReference type="Pfam" id="PF00889">
    <property type="entry name" value="EF_TS"/>
    <property type="match status" value="2"/>
</dbReference>
<keyword evidence="4" id="KW-0934">Plastid</keyword>
<feature type="compositionally biased region" description="Basic and acidic residues" evidence="16">
    <location>
        <begin position="615"/>
        <end position="624"/>
    </location>
</feature>
<comment type="similarity">
    <text evidence="2 14 15">Belongs to the EF-Ts family.</text>
</comment>
<dbReference type="Pfam" id="PF00575">
    <property type="entry name" value="S1"/>
    <property type="match status" value="2"/>
</dbReference>
<dbReference type="RefSeq" id="XP_022154332.1">
    <property type="nucleotide sequence ID" value="XM_022298640.1"/>
</dbReference>
<keyword evidence="7 14" id="KW-0648">Protein biosynthesis</keyword>
<sequence>MMSVISPSSINNVSLVPITLHTGKSNNSTRFSLFRKSTKHTLHYQRFVLPLSTSVRLFRNCSKNYFCNHGRRIPILSASGTDVVVEESDSPVSGEASSRSPELPSSTVSTDEKDPVKSDAGTAASTQSKRSRPVRKSEMPAVNKEELIPGATFTGKVRSIQPFGAFVDFGAFTDGLVHVSRLSDSFVKDVTSVVSVGQEVKVRLIEANAETGRISLSMRESDERKESPSSNDKPGPGRKNSPKPRRQKRDEVKKSSKFVKGQDLQGTVKNITRSGAFISLPEGEEGFLPNSEESFEGFGNLMGGSTLEIGQEVDVRVLRIARGQVTLTMKKDEDKETSDSQHQGKVYAATNPFLLAFRKNKDIAAFLDEREKVDDAAKKTVVQKVTEIVEGIVDADQTIADDSTKVIDEEISDDKEKESLPSVVDEAVSDDEPAGSADSSAMDQDDSESISSSSEIIVDGVVDTDKKEAEGSSEVSEDNQLASDQAVDPTKVLDDSSSDVSVPQDEGESIISGSDNILDGATDTIEKEAGESSEVKASEDNQSEKVQVVGPAQPIDGPETDGKVLASDEEASKLVSSESPVSEELVTSEDSVVEERESDERQTDLENEIVSASPSEKEEDKPESDSNGSIGILGQTTEEVAESQVDIEAPAENPEVLSSTPVVEEKIETAHENSANSPEEVAPKAVIAPALVKQLRDETGAGMMDCKKALAESGGDIAKAQEFLRKKGLASAEKKASRATAEGRVGSYIHDGRIGVLIEMNCETDFVSRGDIFKELVDDLAMQVAACPQVQYVVTEDVPEEIVNKEREVEMQKEDLLSKPEQIRSRIVDGRIGKRLEELALLEQPYIKNDKVVLKDWVKQTIATIGENIKVKRFVRYNLGEGLEKKSQDFAAEVAAQTAAKPAAATATVKEQPSAEEAKETVPKAAAVAVPAALVKKLREETGAGMMDCKKALSETGGDLEKAQEYLRKKGLSSADKKSSRLAAEGRIGSYIHDSRIGVLIEVNCETDFVGRNERFKELVDDLAMQVVACPGVQYVSIEDIPESIVKREREIELQREDLQTKPENIREKIVDGRISKRLGELVLLEQPFIKDDSILVKDLVKQTVASLGENIKVRRFVRFTIGEAVEDANVKTEA</sequence>
<gene>
    <name evidence="19 20 21" type="primary">LOC111021618</name>
    <name evidence="14" type="synonym">EFTS</name>
</gene>
<dbReference type="FunFam" id="1.10.286.20:FF:000001">
    <property type="entry name" value="Elongation factor Ts"/>
    <property type="match status" value="2"/>
</dbReference>
<dbReference type="OrthoDB" id="277235at2759"/>
<dbReference type="InterPro" id="IPR012340">
    <property type="entry name" value="NA-bd_OB-fold"/>
</dbReference>
<dbReference type="SUPFAM" id="SSF50249">
    <property type="entry name" value="Nucleic acid-binding proteins"/>
    <property type="match status" value="2"/>
</dbReference>
<dbReference type="SUPFAM" id="SSF54713">
    <property type="entry name" value="Elongation factor Ts (EF-Ts), dimerisation domain"/>
    <property type="match status" value="2"/>
</dbReference>
<feature type="compositionally biased region" description="Basic and acidic residues" evidence="16">
    <location>
        <begin position="524"/>
        <end position="543"/>
    </location>
</feature>
<evidence type="ECO:0000256" key="7">
    <source>
        <dbReference type="ARBA" id="ARBA00022917"/>
    </source>
</evidence>
<dbReference type="GO" id="GO:0003729">
    <property type="term" value="F:mRNA binding"/>
    <property type="evidence" value="ECO:0007669"/>
    <property type="project" value="UniProtKB-ARBA"/>
</dbReference>
<feature type="region of interest" description="Disordered" evidence="16">
    <location>
        <begin position="86"/>
        <end position="143"/>
    </location>
</feature>
<dbReference type="InterPro" id="IPR036402">
    <property type="entry name" value="EF-Ts_dimer_sf"/>
</dbReference>
<evidence type="ECO:0000256" key="10">
    <source>
        <dbReference type="ARBA" id="ARBA00056139"/>
    </source>
</evidence>
<evidence type="ECO:0000259" key="17">
    <source>
        <dbReference type="PROSITE" id="PS50126"/>
    </source>
</evidence>
<dbReference type="GO" id="GO:0005739">
    <property type="term" value="C:mitochondrion"/>
    <property type="evidence" value="ECO:0007669"/>
    <property type="project" value="UniProtKB-SubCell"/>
</dbReference>
<comment type="function">
    <text evidence="9 14 15">Associates with the EF-Tu.GDP complex and induces the exchange of GDP to GTP. It remains bound to the aminoacyl-tRNA.EF-Tu.GTP complex up to the GTP hydrolysis stage on the ribosome.</text>
</comment>
<dbReference type="InterPro" id="IPR003029">
    <property type="entry name" value="S1_domain"/>
</dbReference>
<dbReference type="Proteomes" id="UP000504603">
    <property type="component" value="Unplaced"/>
</dbReference>
<feature type="compositionally biased region" description="Low complexity" evidence="16">
    <location>
        <begin position="573"/>
        <end position="590"/>
    </location>
</feature>
<evidence type="ECO:0000256" key="2">
    <source>
        <dbReference type="ARBA" id="ARBA00005532"/>
    </source>
</evidence>
<comment type="subunit">
    <text evidence="13">Component of the chloroplast ribosome 30S and 70S subunits, as well as polysomes.</text>
</comment>
<dbReference type="Gene3D" id="1.10.286.20">
    <property type="match status" value="2"/>
</dbReference>
<dbReference type="SUPFAM" id="SSF46934">
    <property type="entry name" value="UBA-like"/>
    <property type="match status" value="2"/>
</dbReference>
<feature type="domain" description="S1 motif" evidence="17">
    <location>
        <begin position="261"/>
        <end position="330"/>
    </location>
</feature>
<dbReference type="PANTHER" id="PTHR11741:SF10">
    <property type="entry name" value="POLYPROTEIN OF EF-TS, CHLOROPLASTIC"/>
    <property type="match status" value="1"/>
</dbReference>
<comment type="subunit">
    <text evidence="11">Associates transiently with chloroplast polysomes.</text>
</comment>
<dbReference type="CDD" id="cd14275">
    <property type="entry name" value="UBA_EF-Ts"/>
    <property type="match status" value="2"/>
</dbReference>
<dbReference type="Gene3D" id="3.30.479.20">
    <property type="entry name" value="Elongation factor Ts, dimerisation domain"/>
    <property type="match status" value="2"/>
</dbReference>
<comment type="function">
    <text evidence="10">Binds to psbD and psbA 5'-untranslated regions (UTRs) in vitro.</text>
</comment>
<proteinExistence type="inferred from homology"/>
<evidence type="ECO:0000256" key="15">
    <source>
        <dbReference type="RuleBase" id="RU000642"/>
    </source>
</evidence>
<keyword evidence="5" id="KW-0677">Repeat</keyword>
<dbReference type="Gene3D" id="2.40.50.140">
    <property type="entry name" value="Nucleic acid-binding proteins"/>
    <property type="match status" value="2"/>
</dbReference>
<evidence type="ECO:0000256" key="12">
    <source>
        <dbReference type="ARBA" id="ARBA00065253"/>
    </source>
</evidence>
<evidence type="ECO:0000256" key="1">
    <source>
        <dbReference type="ARBA" id="ARBA00004229"/>
    </source>
</evidence>
<reference evidence="19 20" key="1">
    <citation type="submission" date="2025-04" db="UniProtKB">
        <authorList>
            <consortium name="RefSeq"/>
        </authorList>
    </citation>
    <scope>IDENTIFICATION</scope>
    <source>
        <strain evidence="19 20">OHB3-1</strain>
    </source>
</reference>
<evidence type="ECO:0000256" key="9">
    <source>
        <dbReference type="ARBA" id="ARBA00025453"/>
    </source>
</evidence>
<evidence type="ECO:0000256" key="4">
    <source>
        <dbReference type="ARBA" id="ARBA00022640"/>
    </source>
</evidence>
<evidence type="ECO:0000256" key="13">
    <source>
        <dbReference type="ARBA" id="ARBA00065880"/>
    </source>
</evidence>
<dbReference type="FunFam" id="2.40.50.140:FF:000051">
    <property type="entry name" value="RNA-binding transcriptional accessory protein"/>
    <property type="match status" value="1"/>
</dbReference>
<dbReference type="InterPro" id="IPR001816">
    <property type="entry name" value="Transl_elong_EFTs/EF1B"/>
</dbReference>
<dbReference type="HAMAP" id="MF_00050">
    <property type="entry name" value="EF_Ts"/>
    <property type="match status" value="2"/>
</dbReference>
<dbReference type="InterPro" id="IPR014039">
    <property type="entry name" value="Transl_elong_EFTs/EF1B_dimer"/>
</dbReference>
<dbReference type="FunFam" id="2.40.50.140:FF:000250">
    <property type="entry name" value="Elongation factor Ts, mitochondrial"/>
    <property type="match status" value="1"/>
</dbReference>
<evidence type="ECO:0000256" key="14">
    <source>
        <dbReference type="HAMAP-Rule" id="MF_03135"/>
    </source>
</evidence>
<feature type="region of interest" description="Disordered" evidence="16">
    <location>
        <begin position="402"/>
        <end position="659"/>
    </location>
</feature>
<feature type="compositionally biased region" description="Polar residues" evidence="16">
    <location>
        <begin position="95"/>
        <end position="109"/>
    </location>
</feature>
<dbReference type="GO" id="GO:0003746">
    <property type="term" value="F:translation elongation factor activity"/>
    <property type="evidence" value="ECO:0007669"/>
    <property type="project" value="UniProtKB-UniRule"/>
</dbReference>
<comment type="subcellular location">
    <subcellularLocation>
        <location evidence="14">Mitochondrion</location>
    </subcellularLocation>
    <subcellularLocation>
        <location evidence="1">Plastid</location>
        <location evidence="1">Chloroplast</location>
    </subcellularLocation>
</comment>
<feature type="compositionally biased region" description="Basic and acidic residues" evidence="16">
    <location>
        <begin position="593"/>
        <end position="604"/>
    </location>
</feature>
<keyword evidence="3" id="KW-0150">Chloroplast</keyword>
<evidence type="ECO:0000256" key="11">
    <source>
        <dbReference type="ARBA" id="ARBA00063456"/>
    </source>
</evidence>
<evidence type="ECO:0000313" key="20">
    <source>
        <dbReference type="RefSeq" id="XP_022154332.1"/>
    </source>
</evidence>
<dbReference type="AlphaFoldDB" id="A0A6J1DLE4"/>
<dbReference type="GeneID" id="111021618"/>
<dbReference type="GO" id="GO:0009507">
    <property type="term" value="C:chloroplast"/>
    <property type="evidence" value="ECO:0007669"/>
    <property type="project" value="UniProtKB-SubCell"/>
</dbReference>
<dbReference type="SMART" id="SM00316">
    <property type="entry name" value="S1"/>
    <property type="match status" value="2"/>
</dbReference>
<dbReference type="PROSITE" id="PS01126">
    <property type="entry name" value="EF_TS_1"/>
    <property type="match status" value="2"/>
</dbReference>
<dbReference type="FunFam" id="1.10.8.10:FF:000001">
    <property type="entry name" value="Elongation factor Ts"/>
    <property type="match status" value="2"/>
</dbReference>
<dbReference type="PROSITE" id="PS01127">
    <property type="entry name" value="EF_TS_2"/>
    <property type="match status" value="1"/>
</dbReference>
<evidence type="ECO:0000256" key="6">
    <source>
        <dbReference type="ARBA" id="ARBA00022768"/>
    </source>
</evidence>
<name>A0A6J1DLE4_MOMCH</name>
<evidence type="ECO:0000313" key="21">
    <source>
        <dbReference type="RefSeq" id="XP_022154333.1"/>
    </source>
</evidence>
<keyword evidence="8" id="KW-0809">Transit peptide</keyword>
<dbReference type="InterPro" id="IPR009060">
    <property type="entry name" value="UBA-like_sf"/>
</dbReference>
<feature type="domain" description="S1 motif" evidence="17">
    <location>
        <begin position="150"/>
        <end position="219"/>
    </location>
</feature>
<dbReference type="PROSITE" id="PS50126">
    <property type="entry name" value="S1"/>
    <property type="match status" value="2"/>
</dbReference>
<dbReference type="KEGG" id="mcha:111021618"/>
<keyword evidence="14" id="KW-0496">Mitochondrion</keyword>
<dbReference type="NCBIfam" id="TIGR00116">
    <property type="entry name" value="tsf"/>
    <property type="match status" value="2"/>
</dbReference>
<organism evidence="18 20">
    <name type="scientific">Momordica charantia</name>
    <name type="common">Bitter gourd</name>
    <name type="synonym">Balsam pear</name>
    <dbReference type="NCBI Taxonomy" id="3673"/>
    <lineage>
        <taxon>Eukaryota</taxon>
        <taxon>Viridiplantae</taxon>
        <taxon>Streptophyta</taxon>
        <taxon>Embryophyta</taxon>
        <taxon>Tracheophyta</taxon>
        <taxon>Spermatophyta</taxon>
        <taxon>Magnoliopsida</taxon>
        <taxon>eudicotyledons</taxon>
        <taxon>Gunneridae</taxon>
        <taxon>Pentapetalae</taxon>
        <taxon>rosids</taxon>
        <taxon>fabids</taxon>
        <taxon>Cucurbitales</taxon>
        <taxon>Cucurbitaceae</taxon>
        <taxon>Momordiceae</taxon>
        <taxon>Momordica</taxon>
    </lineage>
</organism>
<keyword evidence="18" id="KW-1185">Reference proteome</keyword>
<evidence type="ECO:0000256" key="3">
    <source>
        <dbReference type="ARBA" id="ARBA00022528"/>
    </source>
</evidence>
<dbReference type="GO" id="GO:0070125">
    <property type="term" value="P:mitochondrial translational elongation"/>
    <property type="evidence" value="ECO:0007669"/>
    <property type="project" value="TreeGrafter"/>
</dbReference>
<evidence type="ECO:0000313" key="19">
    <source>
        <dbReference type="RefSeq" id="XP_022154331.1"/>
    </source>
</evidence>
<evidence type="ECO:0000256" key="5">
    <source>
        <dbReference type="ARBA" id="ARBA00022737"/>
    </source>
</evidence>
<feature type="region of interest" description="Disordered" evidence="16">
    <location>
        <begin position="215"/>
        <end position="259"/>
    </location>
</feature>
<accession>A0A6J1DLE4</accession>
<dbReference type="InterPro" id="IPR018101">
    <property type="entry name" value="Transl_elong_Ts_CS"/>
</dbReference>
<dbReference type="PANTHER" id="PTHR11741">
    <property type="entry name" value="ELONGATION FACTOR TS"/>
    <property type="match status" value="1"/>
</dbReference>
<comment type="subunit">
    <text evidence="12">Component of the chloroplast ribosome 70S subunit, and at low levels, present in polysomes.</text>
</comment>
<evidence type="ECO:0000256" key="8">
    <source>
        <dbReference type="ARBA" id="ARBA00022946"/>
    </source>
</evidence>